<keyword evidence="12" id="KW-1185">Reference proteome</keyword>
<dbReference type="InterPro" id="IPR020846">
    <property type="entry name" value="MFS_dom"/>
</dbReference>
<dbReference type="InterPro" id="IPR005279">
    <property type="entry name" value="Dipep/tripep_permease"/>
</dbReference>
<protein>
    <submittedName>
        <fullName evidence="11">Peptide MFS transporter</fullName>
    </submittedName>
</protein>
<feature type="transmembrane region" description="Helical" evidence="9">
    <location>
        <begin position="155"/>
        <end position="174"/>
    </location>
</feature>
<evidence type="ECO:0000256" key="9">
    <source>
        <dbReference type="SAM" id="Phobius"/>
    </source>
</evidence>
<evidence type="ECO:0000313" key="12">
    <source>
        <dbReference type="Proteomes" id="UP001597512"/>
    </source>
</evidence>
<evidence type="ECO:0000256" key="2">
    <source>
        <dbReference type="ARBA" id="ARBA00022448"/>
    </source>
</evidence>
<feature type="transmembrane region" description="Helical" evidence="9">
    <location>
        <begin position="340"/>
        <end position="360"/>
    </location>
</feature>
<dbReference type="PANTHER" id="PTHR23517">
    <property type="entry name" value="RESISTANCE PROTEIN MDTM, PUTATIVE-RELATED-RELATED"/>
    <property type="match status" value="1"/>
</dbReference>
<sequence>MEVTIDKPVSTATLFGHPMGLFVLFFTEMWERFSYYGMRAILLLFLIDNVRGGMGLNEAEGAAIYGIYTASVYLLSLPGGWIADNILGQRKSILYGGLVIMLGHIILAIPSGPGLFYAGLCTVAMGTGMLKPNISSVVGELYPEGGARKDAAFSIFYMGINLGSLLGISIVGYLGQRVGWHYGFGAAAIAMALGIVTFQMFGQRFLGEHGNYIAQPKIEEGKSSNGNRSLLAFLAILVVVLTTLQLTGILDMTTALGLAQAMGTIISLIALGYFAYLLVAGGLDAVEKKRVVVLFVFFLASALFWAGNEQQGSSLQIFADRFTDLNVFGWQMPSSWFQNLNPAFVLSLSPVLAMLWIFLANRKINFSVPAKFATSLILLGLAYVIMVFASKLALTGTRTSPIYLSSAYLFFTLGELFLSPVGLSAFSKLAPKRYTSQLMGIWFVGTSLGNLIAGLFAGGFDEKNVRQMPTMFQGVAIFALVSGFILLFFAKPLQKWMGGIK</sequence>
<keyword evidence="4 8" id="KW-0812">Transmembrane</keyword>
<evidence type="ECO:0000256" key="6">
    <source>
        <dbReference type="ARBA" id="ARBA00022989"/>
    </source>
</evidence>
<evidence type="ECO:0000313" key="11">
    <source>
        <dbReference type="EMBL" id="MFD2936920.1"/>
    </source>
</evidence>
<dbReference type="EMBL" id="JBHUOM010000023">
    <property type="protein sequence ID" value="MFD2936920.1"/>
    <property type="molecule type" value="Genomic_DNA"/>
</dbReference>
<keyword evidence="7 9" id="KW-0472">Membrane</keyword>
<feature type="transmembrane region" description="Helical" evidence="9">
    <location>
        <begin position="372"/>
        <end position="394"/>
    </location>
</feature>
<evidence type="ECO:0000256" key="1">
    <source>
        <dbReference type="ARBA" id="ARBA00004651"/>
    </source>
</evidence>
<dbReference type="PROSITE" id="PS01023">
    <property type="entry name" value="PTR2_2"/>
    <property type="match status" value="1"/>
</dbReference>
<organism evidence="11 12">
    <name type="scientific">Spirosoma flavum</name>
    <dbReference type="NCBI Taxonomy" id="2048557"/>
    <lineage>
        <taxon>Bacteria</taxon>
        <taxon>Pseudomonadati</taxon>
        <taxon>Bacteroidota</taxon>
        <taxon>Cytophagia</taxon>
        <taxon>Cytophagales</taxon>
        <taxon>Cytophagaceae</taxon>
        <taxon>Spirosoma</taxon>
    </lineage>
</organism>
<evidence type="ECO:0000259" key="10">
    <source>
        <dbReference type="PROSITE" id="PS50850"/>
    </source>
</evidence>
<feature type="domain" description="Major facilitator superfamily (MFS) profile" evidence="10">
    <location>
        <begin position="23"/>
        <end position="494"/>
    </location>
</feature>
<dbReference type="InterPro" id="IPR050171">
    <property type="entry name" value="MFS_Transporters"/>
</dbReference>
<dbReference type="RefSeq" id="WP_381506183.1">
    <property type="nucleotide sequence ID" value="NZ_JBHUOM010000023.1"/>
</dbReference>
<dbReference type="PROSITE" id="PS50850">
    <property type="entry name" value="MFS"/>
    <property type="match status" value="1"/>
</dbReference>
<evidence type="ECO:0000256" key="8">
    <source>
        <dbReference type="RuleBase" id="RU003755"/>
    </source>
</evidence>
<feature type="transmembrane region" description="Helical" evidence="9">
    <location>
        <begin position="62"/>
        <end position="81"/>
    </location>
</feature>
<dbReference type="CDD" id="cd17346">
    <property type="entry name" value="MFS_DtpA_like"/>
    <property type="match status" value="1"/>
</dbReference>
<dbReference type="Proteomes" id="UP001597512">
    <property type="component" value="Unassembled WGS sequence"/>
</dbReference>
<feature type="transmembrane region" description="Helical" evidence="9">
    <location>
        <begin position="12"/>
        <end position="30"/>
    </location>
</feature>
<feature type="transmembrane region" description="Helical" evidence="9">
    <location>
        <begin position="230"/>
        <end position="250"/>
    </location>
</feature>
<dbReference type="InterPro" id="IPR018456">
    <property type="entry name" value="PTR2_symporter_CS"/>
</dbReference>
<feature type="transmembrane region" description="Helical" evidence="9">
    <location>
        <begin position="291"/>
        <end position="307"/>
    </location>
</feature>
<feature type="transmembrane region" description="Helical" evidence="9">
    <location>
        <begin position="471"/>
        <end position="490"/>
    </location>
</feature>
<accession>A0ABW6ARS0</accession>
<dbReference type="Gene3D" id="1.20.1250.20">
    <property type="entry name" value="MFS general substrate transporter like domains"/>
    <property type="match status" value="1"/>
</dbReference>
<evidence type="ECO:0000256" key="7">
    <source>
        <dbReference type="ARBA" id="ARBA00023136"/>
    </source>
</evidence>
<comment type="caution">
    <text evidence="11">The sequence shown here is derived from an EMBL/GenBank/DDBJ whole genome shotgun (WGS) entry which is preliminary data.</text>
</comment>
<dbReference type="SUPFAM" id="SSF103473">
    <property type="entry name" value="MFS general substrate transporter"/>
    <property type="match status" value="2"/>
</dbReference>
<comment type="similarity">
    <text evidence="8">Belongs to the major facilitator superfamily. Proton-dependent oligopeptide transporter (POT/PTR) (TC 2.A.17) family.</text>
</comment>
<dbReference type="NCBIfam" id="TIGR00924">
    <property type="entry name" value="yjdL_sub1_fam"/>
    <property type="match status" value="1"/>
</dbReference>
<reference evidence="12" key="1">
    <citation type="journal article" date="2019" name="Int. J. Syst. Evol. Microbiol.">
        <title>The Global Catalogue of Microorganisms (GCM) 10K type strain sequencing project: providing services to taxonomists for standard genome sequencing and annotation.</title>
        <authorList>
            <consortium name="The Broad Institute Genomics Platform"/>
            <consortium name="The Broad Institute Genome Sequencing Center for Infectious Disease"/>
            <person name="Wu L."/>
            <person name="Ma J."/>
        </authorList>
    </citation>
    <scope>NUCLEOTIDE SEQUENCE [LARGE SCALE GENOMIC DNA]</scope>
    <source>
        <strain evidence="12">KCTC 52490</strain>
    </source>
</reference>
<keyword evidence="6 9" id="KW-1133">Transmembrane helix</keyword>
<evidence type="ECO:0000256" key="3">
    <source>
        <dbReference type="ARBA" id="ARBA00022475"/>
    </source>
</evidence>
<keyword evidence="5" id="KW-0653">Protein transport</keyword>
<dbReference type="PANTHER" id="PTHR23517:SF15">
    <property type="entry name" value="PROTON-DEPENDENT OLIGOPEPTIDE FAMILY TRANSPORT PROTEIN"/>
    <property type="match status" value="1"/>
</dbReference>
<keyword evidence="5" id="KW-0571">Peptide transport</keyword>
<keyword evidence="2 8" id="KW-0813">Transport</keyword>
<gene>
    <name evidence="11" type="ORF">ACFS25_24275</name>
</gene>
<name>A0ABW6ARS0_9BACT</name>
<dbReference type="InterPro" id="IPR036259">
    <property type="entry name" value="MFS_trans_sf"/>
</dbReference>
<proteinExistence type="inferred from homology"/>
<feature type="transmembrane region" description="Helical" evidence="9">
    <location>
        <begin position="180"/>
        <end position="201"/>
    </location>
</feature>
<comment type="subcellular location">
    <subcellularLocation>
        <location evidence="1">Cell membrane</location>
        <topology evidence="1">Multi-pass membrane protein</topology>
    </subcellularLocation>
    <subcellularLocation>
        <location evidence="8">Membrane</location>
        <topology evidence="8">Multi-pass membrane protein</topology>
    </subcellularLocation>
</comment>
<evidence type="ECO:0000256" key="4">
    <source>
        <dbReference type="ARBA" id="ARBA00022692"/>
    </source>
</evidence>
<feature type="transmembrane region" description="Helical" evidence="9">
    <location>
        <begin position="438"/>
        <end position="459"/>
    </location>
</feature>
<feature type="transmembrane region" description="Helical" evidence="9">
    <location>
        <begin position="406"/>
        <end position="426"/>
    </location>
</feature>
<evidence type="ECO:0000256" key="5">
    <source>
        <dbReference type="ARBA" id="ARBA00022856"/>
    </source>
</evidence>
<feature type="transmembrane region" description="Helical" evidence="9">
    <location>
        <begin position="93"/>
        <end position="109"/>
    </location>
</feature>
<feature type="transmembrane region" description="Helical" evidence="9">
    <location>
        <begin position="256"/>
        <end position="279"/>
    </location>
</feature>
<feature type="transmembrane region" description="Helical" evidence="9">
    <location>
        <begin position="37"/>
        <end position="56"/>
    </location>
</feature>
<dbReference type="InterPro" id="IPR000109">
    <property type="entry name" value="POT_fam"/>
</dbReference>
<keyword evidence="3" id="KW-1003">Cell membrane</keyword>
<dbReference type="Pfam" id="PF00854">
    <property type="entry name" value="PTR2"/>
    <property type="match status" value="1"/>
</dbReference>